<dbReference type="PATRIC" id="fig|1348334.3.peg.1784"/>
<proteinExistence type="predicted"/>
<keyword evidence="2" id="KW-1185">Reference proteome</keyword>
<sequence>MMKFWHQLRTPLLAFTGSFVILVLARVVFASSTQTLSKTTINLPEKVPLSEWNSTSYTLEKPEEESLFKTPDQRYQYIQNDLTLNIEMRYLPGGNVERLVEKYQLSPSFPLVRQQENLGFYGLFVAEKRAYLSACINPKGISTFTRKQYSQNHSIYTLEWNRFIPWFLGQKQLRQRGCLWANLSIPLEDNSPEAAYQVLEKAWFSWYTWWSANFPSLN</sequence>
<accession>U7QJL8</accession>
<dbReference type="AlphaFoldDB" id="U7QJL8"/>
<dbReference type="EMBL" id="AUZM01000013">
    <property type="protein sequence ID" value="ERT08164.1"/>
    <property type="molecule type" value="Genomic_DNA"/>
</dbReference>
<gene>
    <name evidence="1" type="ORF">M595_1830</name>
</gene>
<comment type="caution">
    <text evidence="1">The sequence shown here is derived from an EMBL/GenBank/DDBJ whole genome shotgun (WGS) entry which is preliminary data.</text>
</comment>
<dbReference type="Proteomes" id="UP000017127">
    <property type="component" value="Unassembled WGS sequence"/>
</dbReference>
<dbReference type="NCBIfam" id="TIGR04153">
    <property type="entry name" value="cyanosortA_assc"/>
    <property type="match status" value="1"/>
</dbReference>
<evidence type="ECO:0000313" key="1">
    <source>
        <dbReference type="EMBL" id="ERT08164.1"/>
    </source>
</evidence>
<dbReference type="InterPro" id="IPR026411">
    <property type="entry name" value="Cyanosort_A_assoc"/>
</dbReference>
<organism evidence="1 2">
    <name type="scientific">Lyngbya aestuarii BL J</name>
    <dbReference type="NCBI Taxonomy" id="1348334"/>
    <lineage>
        <taxon>Bacteria</taxon>
        <taxon>Bacillati</taxon>
        <taxon>Cyanobacteriota</taxon>
        <taxon>Cyanophyceae</taxon>
        <taxon>Oscillatoriophycideae</taxon>
        <taxon>Oscillatoriales</taxon>
        <taxon>Microcoleaceae</taxon>
        <taxon>Lyngbya</taxon>
    </lineage>
</organism>
<reference evidence="1 2" key="1">
    <citation type="journal article" date="2013" name="Front. Microbiol.">
        <title>Comparative genomic analyses of the cyanobacterium, Lyngbya aestuarii BL J, a powerful hydrogen producer.</title>
        <authorList>
            <person name="Kothari A."/>
            <person name="Vaughn M."/>
            <person name="Garcia-Pichel F."/>
        </authorList>
    </citation>
    <scope>NUCLEOTIDE SEQUENCE [LARGE SCALE GENOMIC DNA]</scope>
    <source>
        <strain evidence="1 2">BL J</strain>
    </source>
</reference>
<name>U7QJL8_9CYAN</name>
<evidence type="ECO:0000313" key="2">
    <source>
        <dbReference type="Proteomes" id="UP000017127"/>
    </source>
</evidence>
<protein>
    <submittedName>
        <fullName evidence="1">Cyanosortase-associated family protein</fullName>
    </submittedName>
</protein>